<dbReference type="GO" id="GO:0016020">
    <property type="term" value="C:membrane"/>
    <property type="evidence" value="ECO:0007669"/>
    <property type="project" value="InterPro"/>
</dbReference>
<keyword evidence="5" id="KW-1185">Reference proteome</keyword>
<feature type="transmembrane region" description="Helical" evidence="1">
    <location>
        <begin position="506"/>
        <end position="528"/>
    </location>
</feature>
<dbReference type="Pfam" id="PF04321">
    <property type="entry name" value="RmlD_sub_bind"/>
    <property type="match status" value="1"/>
</dbReference>
<dbReference type="CDD" id="cd05254">
    <property type="entry name" value="dTDP_HR_like_SDR_e"/>
    <property type="match status" value="1"/>
</dbReference>
<evidence type="ECO:0000259" key="2">
    <source>
        <dbReference type="Pfam" id="PF00892"/>
    </source>
</evidence>
<feature type="domain" description="EamA" evidence="2">
    <location>
        <begin position="442"/>
        <end position="576"/>
    </location>
</feature>
<dbReference type="InterPro" id="IPR000620">
    <property type="entry name" value="EamA_dom"/>
</dbReference>
<keyword evidence="1" id="KW-0472">Membrane</keyword>
<accession>A0A9P8VUT6</accession>
<dbReference type="PANTHER" id="PTHR10491:SF4">
    <property type="entry name" value="METHIONINE ADENOSYLTRANSFERASE 2 SUBUNIT BETA"/>
    <property type="match status" value="1"/>
</dbReference>
<dbReference type="OrthoDB" id="16464at2759"/>
<comment type="caution">
    <text evidence="4">The sequence shown here is derived from an EMBL/GenBank/DDBJ whole genome shotgun (WGS) entry which is preliminary data.</text>
</comment>
<dbReference type="InterPro" id="IPR036291">
    <property type="entry name" value="NAD(P)-bd_dom_sf"/>
</dbReference>
<dbReference type="Pfam" id="PF00892">
    <property type="entry name" value="EamA"/>
    <property type="match status" value="1"/>
</dbReference>
<feature type="transmembrane region" description="Helical" evidence="1">
    <location>
        <begin position="475"/>
        <end position="494"/>
    </location>
</feature>
<protein>
    <recommendedName>
        <fullName evidence="6">RmlD-like substrate binding domain-containing protein</fullName>
    </recommendedName>
</protein>
<evidence type="ECO:0000256" key="1">
    <source>
        <dbReference type="SAM" id="Phobius"/>
    </source>
</evidence>
<dbReference type="SUPFAM" id="SSF51735">
    <property type="entry name" value="NAD(P)-binding Rossmann-fold domains"/>
    <property type="match status" value="1"/>
</dbReference>
<name>A0A9P8VUT6_9HYPO</name>
<dbReference type="Gene3D" id="3.40.50.720">
    <property type="entry name" value="NAD(P)-binding Rossmann-like Domain"/>
    <property type="match status" value="1"/>
</dbReference>
<keyword evidence="1" id="KW-0812">Transmembrane</keyword>
<dbReference type="PANTHER" id="PTHR10491">
    <property type="entry name" value="DTDP-4-DEHYDRORHAMNOSE REDUCTASE"/>
    <property type="match status" value="1"/>
</dbReference>
<keyword evidence="1" id="KW-1133">Transmembrane helix</keyword>
<dbReference type="GO" id="GO:0048270">
    <property type="term" value="F:methionine adenosyltransferase regulator activity"/>
    <property type="evidence" value="ECO:0007669"/>
    <property type="project" value="TreeGrafter"/>
</dbReference>
<feature type="transmembrane region" description="Helical" evidence="1">
    <location>
        <begin position="318"/>
        <end position="339"/>
    </location>
</feature>
<evidence type="ECO:0000259" key="3">
    <source>
        <dbReference type="Pfam" id="PF04321"/>
    </source>
</evidence>
<dbReference type="EMBL" id="JAGPYM010000027">
    <property type="protein sequence ID" value="KAH6879996.1"/>
    <property type="molecule type" value="Genomic_DNA"/>
</dbReference>
<dbReference type="InterPro" id="IPR029903">
    <property type="entry name" value="RmlD-like-bd"/>
</dbReference>
<gene>
    <name evidence="4" type="ORF">B0T10DRAFT_519575</name>
</gene>
<sequence>MANRFLIWGGKGWVAGHLKTLLEEQGKEVYSTTVRMENAIEVAEELKKFRPSHVLNAAGCTGRPNVDWCEDNKAQTVRSNVIGTLVLTDQCHQLGIHCTIFATGCIYQYDEQHPIGGPGFTEEDACNFTGSFYSMTKGHIEPILSSYDNVLILRMRMPVSDDLHPRSFVTKISKYDHVVDIPNSNTILYDLLPVSIALAEHGDSGVFNFTNPGGISHNQVLTLFRDIVRPTFSWKNFSLEEQSHAIKAGRSNCTLDTSKLEAKAKSYDFSIPEVHEAYRLSGNVPNKQALFWMAVNIVATVLIVFTNKAIFDDRNLRYIQISFAAFHFAVTWLGLWVLSLDRFAFFEPKQVSFTQVVPLSVAMTLNVIFPNLSLAYSTVAFYQIARVLVTPCVAFLDYILSKVLISRLAALTLVPACLGVAMVSYYDSRPSGDAEVKTTSELGVIFALTGVFFSSLYTVWIAAFRRKLSVSSMQLLLNQAPVSAFLLLYFIPWIDTFPLVSEVHVSHWIMILLSGTLAMLINISQFFIIAQTGPVTSTVVGHSKTCVIVILSWASSGRAISDMSVIGLLVALVGIFR</sequence>
<organism evidence="4 5">
    <name type="scientific">Thelonectria olida</name>
    <dbReference type="NCBI Taxonomy" id="1576542"/>
    <lineage>
        <taxon>Eukaryota</taxon>
        <taxon>Fungi</taxon>
        <taxon>Dikarya</taxon>
        <taxon>Ascomycota</taxon>
        <taxon>Pezizomycotina</taxon>
        <taxon>Sordariomycetes</taxon>
        <taxon>Hypocreomycetidae</taxon>
        <taxon>Hypocreales</taxon>
        <taxon>Nectriaceae</taxon>
        <taxon>Thelonectria</taxon>
    </lineage>
</organism>
<proteinExistence type="predicted"/>
<feature type="transmembrane region" description="Helical" evidence="1">
    <location>
        <begin position="442"/>
        <end position="463"/>
    </location>
</feature>
<dbReference type="GO" id="GO:0048269">
    <property type="term" value="C:methionine adenosyltransferase complex"/>
    <property type="evidence" value="ECO:0007669"/>
    <property type="project" value="TreeGrafter"/>
</dbReference>
<feature type="transmembrane region" description="Helical" evidence="1">
    <location>
        <begin position="289"/>
        <end position="306"/>
    </location>
</feature>
<dbReference type="GO" id="GO:0006556">
    <property type="term" value="P:S-adenosylmethionine biosynthetic process"/>
    <property type="evidence" value="ECO:0007669"/>
    <property type="project" value="TreeGrafter"/>
</dbReference>
<feature type="transmembrane region" description="Helical" evidence="1">
    <location>
        <begin position="408"/>
        <end position="426"/>
    </location>
</feature>
<dbReference type="AlphaFoldDB" id="A0A9P8VUT6"/>
<dbReference type="InterPro" id="IPR005913">
    <property type="entry name" value="dTDP_dehydrorham_reduct"/>
</dbReference>
<feature type="domain" description="RmlD-like substrate binding" evidence="3">
    <location>
        <begin position="4"/>
        <end position="170"/>
    </location>
</feature>
<reference evidence="4 5" key="1">
    <citation type="journal article" date="2021" name="Nat. Commun.">
        <title>Genetic determinants of endophytism in the Arabidopsis root mycobiome.</title>
        <authorList>
            <person name="Mesny F."/>
            <person name="Miyauchi S."/>
            <person name="Thiergart T."/>
            <person name="Pickel B."/>
            <person name="Atanasova L."/>
            <person name="Karlsson M."/>
            <person name="Huettel B."/>
            <person name="Barry K.W."/>
            <person name="Haridas S."/>
            <person name="Chen C."/>
            <person name="Bauer D."/>
            <person name="Andreopoulos W."/>
            <person name="Pangilinan J."/>
            <person name="LaButti K."/>
            <person name="Riley R."/>
            <person name="Lipzen A."/>
            <person name="Clum A."/>
            <person name="Drula E."/>
            <person name="Henrissat B."/>
            <person name="Kohler A."/>
            <person name="Grigoriev I.V."/>
            <person name="Martin F.M."/>
            <person name="Hacquard S."/>
        </authorList>
    </citation>
    <scope>NUCLEOTIDE SEQUENCE [LARGE SCALE GENOMIC DNA]</scope>
    <source>
        <strain evidence="4 5">MPI-CAGE-CH-0241</strain>
    </source>
</reference>
<dbReference type="Proteomes" id="UP000777438">
    <property type="component" value="Unassembled WGS sequence"/>
</dbReference>
<evidence type="ECO:0008006" key="6">
    <source>
        <dbReference type="Google" id="ProtNLM"/>
    </source>
</evidence>
<evidence type="ECO:0000313" key="4">
    <source>
        <dbReference type="EMBL" id="KAH6879996.1"/>
    </source>
</evidence>
<evidence type="ECO:0000313" key="5">
    <source>
        <dbReference type="Proteomes" id="UP000777438"/>
    </source>
</evidence>